<keyword evidence="2" id="KW-0614">Plasmid</keyword>
<name>A0A7H1KSS8_ECOLX</name>
<geneLocation type="plasmid" evidence="1">
    <name>pMCR_1085_C1</name>
</geneLocation>
<proteinExistence type="predicted"/>
<protein>
    <submittedName>
        <fullName evidence="2">Uncharacterized protein</fullName>
    </submittedName>
</protein>
<accession>A0A7H1KSS8</accession>
<evidence type="ECO:0000313" key="1">
    <source>
        <dbReference type="EMBL" id="QNT36718.1"/>
    </source>
</evidence>
<dbReference type="EMBL" id="MT929288">
    <property type="protein sequence ID" value="QNT37443.1"/>
    <property type="molecule type" value="Genomic_DNA"/>
</dbReference>
<evidence type="ECO:0000313" key="2">
    <source>
        <dbReference type="EMBL" id="QNT36992.1"/>
    </source>
</evidence>
<organism evidence="2">
    <name type="scientific">Escherichia coli</name>
    <dbReference type="NCBI Taxonomy" id="562"/>
    <lineage>
        <taxon>Bacteria</taxon>
        <taxon>Pseudomonadati</taxon>
        <taxon>Pseudomonadota</taxon>
        <taxon>Gammaproteobacteria</taxon>
        <taxon>Enterobacterales</taxon>
        <taxon>Enterobacteriaceae</taxon>
        <taxon>Escherichia</taxon>
    </lineage>
</organism>
<dbReference type="AlphaFoldDB" id="A0A7H1KSS8"/>
<sequence>MRSAPCHQEDEMRKDQIPDFVDEIFATGCPITAVGQDCYVLQRAICWQKTSTVLVRWSIKSASDKESVTICC</sequence>
<geneLocation type="plasmid" evidence="3">
    <name>pMCR_170_D1</name>
</geneLocation>
<dbReference type="RefSeq" id="WP_159372923.1">
    <property type="nucleotide sequence ID" value="NZ_LR882919.1"/>
</dbReference>
<reference evidence="2" key="1">
    <citation type="submission" date="2020-08" db="EMBL/GenBank/DDBJ databases">
        <title>Characterization of the complete nucleotide sequences of mcr-1-encoding plasmids from Enterobacteriaceae isolates in retailed raw meat products from the Czech Republic.</title>
        <authorList>
            <person name="Zelendova M."/>
            <person name="Papagiannitsis C.C."/>
            <person name="Valcek A."/>
            <person name="Medvecky M."/>
            <person name="Bitar I."/>
            <person name="Hrabak J."/>
            <person name="Gelbicova T."/>
            <person name="Barakova A."/>
            <person name="Kutilova I."/>
            <person name="Karpiskova R."/>
            <person name="Dolejska M."/>
        </authorList>
    </citation>
    <scope>NUCLEOTIDE SEQUENCE</scope>
    <source>
        <strain evidence="1">1085_17_C1</strain>
        <strain evidence="2">1139_17_D1</strain>
        <strain evidence="3">170_17_D1</strain>
        <plasmid evidence="1">pMCR_1085_C1</plasmid>
        <plasmid evidence="2">pMCR_1139_D1</plasmid>
        <plasmid evidence="3">pMCR_170_D1</plasmid>
    </source>
</reference>
<geneLocation type="plasmid" evidence="2">
    <name>pMCR_1139_D1</name>
</geneLocation>
<evidence type="ECO:0000313" key="3">
    <source>
        <dbReference type="EMBL" id="QNT37443.1"/>
    </source>
</evidence>
<dbReference type="EMBL" id="MT929286">
    <property type="protein sequence ID" value="QNT36718.1"/>
    <property type="molecule type" value="Genomic_DNA"/>
</dbReference>
<dbReference type="EMBL" id="MT929287">
    <property type="protein sequence ID" value="QNT36992.1"/>
    <property type="molecule type" value="Genomic_DNA"/>
</dbReference>